<dbReference type="GO" id="GO:0016787">
    <property type="term" value="F:hydrolase activity"/>
    <property type="evidence" value="ECO:0007669"/>
    <property type="project" value="InterPro"/>
</dbReference>
<evidence type="ECO:0000256" key="1">
    <source>
        <dbReference type="ARBA" id="ARBA00004184"/>
    </source>
</evidence>
<dbReference type="Gene3D" id="1.10.10.2520">
    <property type="entry name" value="Cell wall hydrolase SleB, domain 1"/>
    <property type="match status" value="1"/>
</dbReference>
<comment type="caution">
    <text evidence="7">The sequence shown here is derived from an EMBL/GenBank/DDBJ whole genome shotgun (WGS) entry which is preliminary data.</text>
</comment>
<reference evidence="7 8" key="1">
    <citation type="submission" date="2019-09" db="EMBL/GenBank/DDBJ databases">
        <authorList>
            <person name="Pidcock S.E."/>
            <person name="Huws S.A."/>
        </authorList>
    </citation>
    <scope>NUCLEOTIDE SEQUENCE [LARGE SCALE GENOMIC DNA]</scope>
    <source>
        <strain evidence="7 8">MZ8</strain>
    </source>
</reference>
<comment type="subcellular location">
    <subcellularLocation>
        <location evidence="1">Endomembrane system</location>
        <topology evidence="1">Peripheral membrane protein</topology>
    </subcellularLocation>
</comment>
<feature type="coiled-coil region" evidence="3">
    <location>
        <begin position="167"/>
        <end position="260"/>
    </location>
</feature>
<dbReference type="PANTHER" id="PTHR23157:SF25">
    <property type="entry name" value="GRIP AND COILED-COIL DOMAIN-CONTAINING PROTEIN 1"/>
    <property type="match status" value="1"/>
</dbReference>
<reference evidence="7 8" key="2">
    <citation type="submission" date="2020-03" db="EMBL/GenBank/DDBJ databases">
        <title>Investigating the evolutionary divergence of the Butyrivibrio group.</title>
        <authorList>
            <person name="Skvortsov T."/>
            <person name="Santos F.G."/>
            <person name="Ting K.S."/>
            <person name="Creevey C.J."/>
        </authorList>
    </citation>
    <scope>NUCLEOTIDE SEQUENCE [LARGE SCALE GENOMIC DNA]</scope>
    <source>
        <strain evidence="7 8">MZ8</strain>
    </source>
</reference>
<keyword evidence="3" id="KW-0175">Coiled coil</keyword>
<dbReference type="Gene3D" id="6.10.250.3150">
    <property type="match status" value="1"/>
</dbReference>
<evidence type="ECO:0000256" key="2">
    <source>
        <dbReference type="ARBA" id="ARBA00022729"/>
    </source>
</evidence>
<dbReference type="InterPro" id="IPR042047">
    <property type="entry name" value="SleB_dom1"/>
</dbReference>
<dbReference type="GO" id="GO:0012505">
    <property type="term" value="C:endomembrane system"/>
    <property type="evidence" value="ECO:0007669"/>
    <property type="project" value="UniProtKB-SubCell"/>
</dbReference>
<dbReference type="Proteomes" id="UP000473091">
    <property type="component" value="Unassembled WGS sequence"/>
</dbReference>
<evidence type="ECO:0000259" key="5">
    <source>
        <dbReference type="Pfam" id="PF07486"/>
    </source>
</evidence>
<gene>
    <name evidence="7" type="ORF">F0Q01_13305</name>
</gene>
<evidence type="ECO:0000256" key="3">
    <source>
        <dbReference type="SAM" id="Coils"/>
    </source>
</evidence>
<dbReference type="PANTHER" id="PTHR23157">
    <property type="entry name" value="GRIP AND COILED-COIL DOMAIN-CONTAINING PROTEIN 1"/>
    <property type="match status" value="1"/>
</dbReference>
<proteinExistence type="predicted"/>
<dbReference type="InterPro" id="IPR011105">
    <property type="entry name" value="Cell_wall_hydrolase_SleB"/>
</dbReference>
<protein>
    <submittedName>
        <fullName evidence="7">Uncharacterized protein</fullName>
    </submittedName>
</protein>
<dbReference type="Pfam" id="PF07486">
    <property type="entry name" value="Hydrolase_2"/>
    <property type="match status" value="1"/>
</dbReference>
<evidence type="ECO:0000313" key="7">
    <source>
        <dbReference type="EMBL" id="NEX02857.1"/>
    </source>
</evidence>
<keyword evidence="2 4" id="KW-0732">Signal</keyword>
<dbReference type="InterPro" id="IPR057309">
    <property type="entry name" value="PcsB_CC"/>
</dbReference>
<organism evidence="7 8">
    <name type="scientific">Pseudobutyrivibrio xylanivorans</name>
    <dbReference type="NCBI Taxonomy" id="185007"/>
    <lineage>
        <taxon>Bacteria</taxon>
        <taxon>Bacillati</taxon>
        <taxon>Bacillota</taxon>
        <taxon>Clostridia</taxon>
        <taxon>Lachnospirales</taxon>
        <taxon>Lachnospiraceae</taxon>
        <taxon>Pseudobutyrivibrio</taxon>
    </lineage>
</organism>
<evidence type="ECO:0000256" key="4">
    <source>
        <dbReference type="SAM" id="SignalP"/>
    </source>
</evidence>
<dbReference type="AlphaFoldDB" id="A0A6M0LM45"/>
<dbReference type="InterPro" id="IPR051952">
    <property type="entry name" value="Golgi-autophagy_related"/>
</dbReference>
<evidence type="ECO:0000313" key="8">
    <source>
        <dbReference type="Proteomes" id="UP000473091"/>
    </source>
</evidence>
<sequence length="415" mass="44801">MKKLRGCLAILLLASMCLMDTSVKASQSEVDRLHDESENASHAVDDLNNQVQQVQNTVNELEGQANTLSGQINSLNTQITTVAGEISDTEENIALVQADIDVLNEQLETTQQDLDSQREAMKTRIQYMYENSSTNTLVNYLESGSMSGFLQRLEYMSEIVSYDQMAIKKFEETQQALEETKSQIEEKNTELTAYQGTLESKKSELGTLVNSTASALDTTNGQIADSQAALQQLKQQLEEAKAYEQRIQQQYQAAQAALAEKLAGEHGGYSGGYSTTDEETLLLAALIQAEADNQGTSGRLAVGSVVMNRVASPKFPNSVSGVIYASGQFAPVTSGRVALILAQGPNSGCQKAAADAIAGNINTDALFFCTYSYAQNLHNTQVAAAAEAGAPTDGVGFLDRTSGTVINAHYFYNYN</sequence>
<feature type="chain" id="PRO_5026704700" evidence="4">
    <location>
        <begin position="26"/>
        <end position="415"/>
    </location>
</feature>
<feature type="signal peptide" evidence="4">
    <location>
        <begin position="1"/>
        <end position="25"/>
    </location>
</feature>
<name>A0A6M0LM45_PSEXY</name>
<feature type="domain" description="Cell wall hydrolase SleB" evidence="5">
    <location>
        <begin position="294"/>
        <end position="377"/>
    </location>
</feature>
<feature type="coiled-coil region" evidence="3">
    <location>
        <begin position="30"/>
        <end position="124"/>
    </location>
</feature>
<dbReference type="Pfam" id="PF24568">
    <property type="entry name" value="CC_PcsB"/>
    <property type="match status" value="1"/>
</dbReference>
<evidence type="ECO:0000259" key="6">
    <source>
        <dbReference type="Pfam" id="PF24568"/>
    </source>
</evidence>
<feature type="domain" description="Peptidoglycan hydrolase PcsB coiled-coil" evidence="6">
    <location>
        <begin position="109"/>
        <end position="179"/>
    </location>
</feature>
<dbReference type="EMBL" id="VTVE01000006">
    <property type="protein sequence ID" value="NEX02857.1"/>
    <property type="molecule type" value="Genomic_DNA"/>
</dbReference>
<dbReference type="SUPFAM" id="SSF57997">
    <property type="entry name" value="Tropomyosin"/>
    <property type="match status" value="1"/>
</dbReference>
<accession>A0A6M0LM45</accession>
<dbReference type="RefSeq" id="WP_090489863.1">
    <property type="nucleotide sequence ID" value="NZ_VTVE01000006.1"/>
</dbReference>